<feature type="transmembrane region" description="Helical" evidence="1">
    <location>
        <begin position="85"/>
        <end position="106"/>
    </location>
</feature>
<dbReference type="RefSeq" id="WP_153248821.1">
    <property type="nucleotide sequence ID" value="NZ_CP044205.1"/>
</dbReference>
<name>A0A5Q0BH16_9GAMM</name>
<evidence type="ECO:0000313" key="2">
    <source>
        <dbReference type="EMBL" id="QFY42829.1"/>
    </source>
</evidence>
<accession>A0A5Q0BH16</accession>
<dbReference type="OrthoDB" id="5565850at2"/>
<sequence>MNNYLKYLDDFLTFDEDDRKLWIRMGGVLALIVLLFSVFTTTSVFYYLERVLIAVMVIFLPGYLIMKLFLDKISFSDNRVADKIIVSFAISVVVMVVPYFLTTYLRPYAFNTDEEGMEALSRTHEVVLLLLLVVVIAFGVKFYQNKKNKAAAGNK</sequence>
<dbReference type="AlphaFoldDB" id="A0A5Q0BH16"/>
<dbReference type="Proteomes" id="UP000325755">
    <property type="component" value="Chromosome"/>
</dbReference>
<dbReference type="KEGG" id="mmob:F6R98_09520"/>
<evidence type="ECO:0000256" key="1">
    <source>
        <dbReference type="SAM" id="Phobius"/>
    </source>
</evidence>
<organism evidence="2 3">
    <name type="scientific">Candidatus Methylospira mobilis</name>
    <dbReference type="NCBI Taxonomy" id="1808979"/>
    <lineage>
        <taxon>Bacteria</taxon>
        <taxon>Pseudomonadati</taxon>
        <taxon>Pseudomonadota</taxon>
        <taxon>Gammaproteobacteria</taxon>
        <taxon>Methylococcales</taxon>
        <taxon>Methylococcaceae</taxon>
        <taxon>Candidatus Methylospira</taxon>
    </lineage>
</organism>
<keyword evidence="3" id="KW-1185">Reference proteome</keyword>
<keyword evidence="1" id="KW-0472">Membrane</keyword>
<proteinExistence type="predicted"/>
<feature type="transmembrane region" description="Helical" evidence="1">
    <location>
        <begin position="126"/>
        <end position="143"/>
    </location>
</feature>
<keyword evidence="1" id="KW-0812">Transmembrane</keyword>
<gene>
    <name evidence="2" type="ORF">F6R98_09520</name>
</gene>
<dbReference type="InParanoid" id="A0A5Q0BH16"/>
<evidence type="ECO:0000313" key="3">
    <source>
        <dbReference type="Proteomes" id="UP000325755"/>
    </source>
</evidence>
<feature type="transmembrane region" description="Helical" evidence="1">
    <location>
        <begin position="21"/>
        <end position="39"/>
    </location>
</feature>
<reference evidence="2 3" key="1">
    <citation type="submission" date="2019-09" db="EMBL/GenBank/DDBJ databases">
        <title>Ecophysiology of the spiral-shaped methanotroph Methylospira mobilis as revealed by the complete genome sequence.</title>
        <authorList>
            <person name="Oshkin I.Y."/>
            <person name="Dedysh S.N."/>
            <person name="Miroshnikov K."/>
            <person name="Danilova O.V."/>
            <person name="Hakobyan A."/>
            <person name="Liesack W."/>
        </authorList>
    </citation>
    <scope>NUCLEOTIDE SEQUENCE [LARGE SCALE GENOMIC DNA]</scope>
    <source>
        <strain evidence="2 3">Shm1</strain>
    </source>
</reference>
<feature type="transmembrane region" description="Helical" evidence="1">
    <location>
        <begin position="45"/>
        <end position="65"/>
    </location>
</feature>
<protein>
    <submittedName>
        <fullName evidence="2">Uncharacterized protein</fullName>
    </submittedName>
</protein>
<keyword evidence="1" id="KW-1133">Transmembrane helix</keyword>
<dbReference type="EMBL" id="CP044205">
    <property type="protein sequence ID" value="QFY42829.1"/>
    <property type="molecule type" value="Genomic_DNA"/>
</dbReference>